<dbReference type="EMBL" id="SWFT01000102">
    <property type="protein sequence ID" value="KAA8901471.1"/>
    <property type="molecule type" value="Genomic_DNA"/>
</dbReference>
<name>A0A642ULK0_DIURU</name>
<organism evidence="1 2">
    <name type="scientific">Diutina rugosa</name>
    <name type="common">Yeast</name>
    <name type="synonym">Candida rugosa</name>
    <dbReference type="NCBI Taxonomy" id="5481"/>
    <lineage>
        <taxon>Eukaryota</taxon>
        <taxon>Fungi</taxon>
        <taxon>Dikarya</taxon>
        <taxon>Ascomycota</taxon>
        <taxon>Saccharomycotina</taxon>
        <taxon>Pichiomycetes</taxon>
        <taxon>Debaryomycetaceae</taxon>
        <taxon>Diutina</taxon>
    </lineage>
</organism>
<protein>
    <recommendedName>
        <fullName evidence="3">F-box domain-containing protein</fullName>
    </recommendedName>
</protein>
<sequence>MATTDIVNRFPNDILGEILCQLPSEELRRVCSVLIRCSRLHPVLDTVAALSPQHYLYLNVDVLQRQEPAHWWSRWLSGGQKALNISPDCNLFARFRRVSLTGNNHDYPDIDLADFAGKTFNLSLRLEYVTMLNPRLQLDSLELIQCRGDPSRLRLHQGYQAPSHVGGVEFSGRYFHFEGDLFYYGSVEADVVEIYASDVQHTIISKCNDLILRCYVVGSDFFEVVVPPGLLPQSLTTLELAIPDFRFSDEPPDHVQSLTIVGETWGEGMPWPKNLHRLRLVGIQFDRHFALFNPSFPPHVAVIEMVDCVVRQCQVPAPALKTLTVRNCDLCESFAASSAHVDVEYLD</sequence>
<evidence type="ECO:0000313" key="1">
    <source>
        <dbReference type="EMBL" id="KAA8901471.1"/>
    </source>
</evidence>
<gene>
    <name evidence="1" type="ORF">DIURU_003180</name>
</gene>
<proteinExistence type="predicted"/>
<comment type="caution">
    <text evidence="1">The sequence shown here is derived from an EMBL/GenBank/DDBJ whole genome shotgun (WGS) entry which is preliminary data.</text>
</comment>
<dbReference type="RefSeq" id="XP_034011952.1">
    <property type="nucleotide sequence ID" value="XM_034155914.1"/>
</dbReference>
<dbReference type="Proteomes" id="UP000449547">
    <property type="component" value="Unassembled WGS sequence"/>
</dbReference>
<evidence type="ECO:0000313" key="2">
    <source>
        <dbReference type="Proteomes" id="UP000449547"/>
    </source>
</evidence>
<reference evidence="1 2" key="1">
    <citation type="submission" date="2019-07" db="EMBL/GenBank/DDBJ databases">
        <title>Genome assembly of two rare yeast pathogens: Diutina rugosa and Trichomonascus ciferrii.</title>
        <authorList>
            <person name="Mixao V."/>
            <person name="Saus E."/>
            <person name="Hansen A."/>
            <person name="Lass-Flor C."/>
            <person name="Gabaldon T."/>
        </authorList>
    </citation>
    <scope>NUCLEOTIDE SEQUENCE [LARGE SCALE GENOMIC DNA]</scope>
    <source>
        <strain evidence="1 2">CBS 613</strain>
    </source>
</reference>
<dbReference type="VEuPathDB" id="FungiDB:DIURU_003180"/>
<evidence type="ECO:0008006" key="3">
    <source>
        <dbReference type="Google" id="ProtNLM"/>
    </source>
</evidence>
<dbReference type="AlphaFoldDB" id="A0A642ULK0"/>
<dbReference type="GeneID" id="54781831"/>
<accession>A0A642ULK0</accession>
<keyword evidence="2" id="KW-1185">Reference proteome</keyword>